<dbReference type="InterPro" id="IPR007630">
    <property type="entry name" value="RNA_pol_sigma70_r4"/>
</dbReference>
<feature type="domain" description="RNA polymerase sigma-70 region 4" evidence="7">
    <location>
        <begin position="463"/>
        <end position="514"/>
    </location>
</feature>
<gene>
    <name evidence="8" type="primary">g9678</name>
    <name evidence="8" type="ORF">VP750_LOCUS8722</name>
</gene>
<evidence type="ECO:0000313" key="9">
    <source>
        <dbReference type="Proteomes" id="UP001497392"/>
    </source>
</evidence>
<evidence type="ECO:0000256" key="1">
    <source>
        <dbReference type="ARBA" id="ARBA00007788"/>
    </source>
</evidence>
<organism evidence="8 9">
    <name type="scientific">Coccomyxa viridis</name>
    <dbReference type="NCBI Taxonomy" id="1274662"/>
    <lineage>
        <taxon>Eukaryota</taxon>
        <taxon>Viridiplantae</taxon>
        <taxon>Chlorophyta</taxon>
        <taxon>core chlorophytes</taxon>
        <taxon>Trebouxiophyceae</taxon>
        <taxon>Trebouxiophyceae incertae sedis</taxon>
        <taxon>Coccomyxaceae</taxon>
        <taxon>Coccomyxa</taxon>
    </lineage>
</organism>
<sequence length="530" mass="58772">MAEQAKVVSLSVLNRPERSALEDLLEHRWKSGAALYEISLQRDIAMREAEAIAQLQLIQEERRLELQHQHASEVAQAPGTHGIQRASLKLAAAPQSIAVLSAHRGEPIQGGALSSNVQKRRSLRRLRRQQVATAAAVAGAVAGVEPGAILAAAKARLAEERACSGSAEAFRGPGERLRRWKPLSQSFQQADHALQRNPRVFRAAADVLQSSGQRRKTLPLLTREEEKHLALQVVKSRELQRQLSAVEERLGKQLTFAEAAGHLGWADPRSLGTCMQQGRAAQETLYQRNLGLAHKLAYIYYNHSDKAVAYGDLIQAACGGLMHAIGLFDPSRGVRLGSYATHWIRSFCSELAGWERDVIYVPYDAAKRYKDLSNIRERLQFALRRHATLEEIAEAAGLTEKQVQRSFRAQAMRVAFMSEPRSAATHPKGNGAPETWGDAVESQDESIEHRVQHMELEEQVHGLLRELSERQQIALKLSYGLDGHPPLRQYEVAKALGVSHQAIHGMLKNALKRLHSEHTPAIEAMLASMP</sequence>
<dbReference type="InterPro" id="IPR050239">
    <property type="entry name" value="Sigma-70_RNA_pol_init_factors"/>
</dbReference>
<dbReference type="NCBIfam" id="TIGR02937">
    <property type="entry name" value="sigma70-ECF"/>
    <property type="match status" value="1"/>
</dbReference>
<evidence type="ECO:0000313" key="8">
    <source>
        <dbReference type="EMBL" id="CAL5226816.1"/>
    </source>
</evidence>
<proteinExistence type="inferred from homology"/>
<reference evidence="8 9" key="1">
    <citation type="submission" date="2024-06" db="EMBL/GenBank/DDBJ databases">
        <authorList>
            <person name="Kraege A."/>
            <person name="Thomma B."/>
        </authorList>
    </citation>
    <scope>NUCLEOTIDE SEQUENCE [LARGE SCALE GENOMIC DNA]</scope>
</reference>
<evidence type="ECO:0000259" key="7">
    <source>
        <dbReference type="Pfam" id="PF04545"/>
    </source>
</evidence>
<protein>
    <submittedName>
        <fullName evidence="8">G9678 protein</fullName>
    </submittedName>
</protein>
<comment type="similarity">
    <text evidence="1">Belongs to the sigma-70 factor family.</text>
</comment>
<keyword evidence="4" id="KW-0238">DNA-binding</keyword>
<dbReference type="Gene3D" id="1.20.140.160">
    <property type="match status" value="1"/>
</dbReference>
<evidence type="ECO:0000256" key="3">
    <source>
        <dbReference type="ARBA" id="ARBA00023082"/>
    </source>
</evidence>
<dbReference type="Proteomes" id="UP001497392">
    <property type="component" value="Unassembled WGS sequence"/>
</dbReference>
<dbReference type="InterPro" id="IPR013324">
    <property type="entry name" value="RNA_pol_sigma_r3/r4-like"/>
</dbReference>
<evidence type="ECO:0000259" key="6">
    <source>
        <dbReference type="Pfam" id="PF04542"/>
    </source>
</evidence>
<dbReference type="SUPFAM" id="SSF88946">
    <property type="entry name" value="Sigma2 domain of RNA polymerase sigma factors"/>
    <property type="match status" value="1"/>
</dbReference>
<evidence type="ECO:0000256" key="5">
    <source>
        <dbReference type="ARBA" id="ARBA00023163"/>
    </source>
</evidence>
<evidence type="ECO:0000256" key="4">
    <source>
        <dbReference type="ARBA" id="ARBA00023125"/>
    </source>
</evidence>
<keyword evidence="2" id="KW-0805">Transcription regulation</keyword>
<dbReference type="PANTHER" id="PTHR30603:SF47">
    <property type="entry name" value="RNA POLYMERASE SIGMA FACTOR SIGD, CHLOROPLASTIC"/>
    <property type="match status" value="1"/>
</dbReference>
<keyword evidence="3" id="KW-0731">Sigma factor</keyword>
<dbReference type="Pfam" id="PF04542">
    <property type="entry name" value="Sigma70_r2"/>
    <property type="match status" value="1"/>
</dbReference>
<dbReference type="InterPro" id="IPR007627">
    <property type="entry name" value="RNA_pol_sigma70_r2"/>
</dbReference>
<dbReference type="InterPro" id="IPR013325">
    <property type="entry name" value="RNA_pol_sigma_r2"/>
</dbReference>
<keyword evidence="9" id="KW-1185">Reference proteome</keyword>
<name>A0ABP1G3P0_9CHLO</name>
<keyword evidence="5" id="KW-0804">Transcription</keyword>
<dbReference type="Gene3D" id="1.20.120.1810">
    <property type="match status" value="1"/>
</dbReference>
<evidence type="ECO:0000256" key="2">
    <source>
        <dbReference type="ARBA" id="ARBA00023015"/>
    </source>
</evidence>
<comment type="caution">
    <text evidence="8">The sequence shown here is derived from an EMBL/GenBank/DDBJ whole genome shotgun (WGS) entry which is preliminary data.</text>
</comment>
<feature type="domain" description="RNA polymerase sigma-70 region 2" evidence="6">
    <location>
        <begin position="285"/>
        <end position="348"/>
    </location>
</feature>
<dbReference type="EMBL" id="CAXHTA020000016">
    <property type="protein sequence ID" value="CAL5226816.1"/>
    <property type="molecule type" value="Genomic_DNA"/>
</dbReference>
<dbReference type="InterPro" id="IPR014284">
    <property type="entry name" value="RNA_pol_sigma-70_dom"/>
</dbReference>
<dbReference type="PANTHER" id="PTHR30603">
    <property type="entry name" value="RNA POLYMERASE SIGMA FACTOR RPO"/>
    <property type="match status" value="1"/>
</dbReference>
<accession>A0ABP1G3P0</accession>
<dbReference type="SUPFAM" id="SSF88659">
    <property type="entry name" value="Sigma3 and sigma4 domains of RNA polymerase sigma factors"/>
    <property type="match status" value="2"/>
</dbReference>
<dbReference type="Pfam" id="PF04545">
    <property type="entry name" value="Sigma70_r4"/>
    <property type="match status" value="1"/>
</dbReference>